<evidence type="ECO:0000256" key="4">
    <source>
        <dbReference type="SAM" id="Coils"/>
    </source>
</evidence>
<feature type="region of interest" description="Disordered" evidence="5">
    <location>
        <begin position="1"/>
        <end position="20"/>
    </location>
</feature>
<evidence type="ECO:0000256" key="2">
    <source>
        <dbReference type="ARBA" id="ARBA00012438"/>
    </source>
</evidence>
<gene>
    <name evidence="7" type="ORF">MEBOL_002968</name>
</gene>
<dbReference type="EC" id="2.7.13.3" evidence="2"/>
<dbReference type="Gene3D" id="3.30.565.10">
    <property type="entry name" value="Histidine kinase-like ATPase, C-terminal domain"/>
    <property type="match status" value="1"/>
</dbReference>
<evidence type="ECO:0000313" key="7">
    <source>
        <dbReference type="EMBL" id="ATB29518.1"/>
    </source>
</evidence>
<dbReference type="InterPro" id="IPR003661">
    <property type="entry name" value="HisK_dim/P_dom"/>
</dbReference>
<dbReference type="InterPro" id="IPR003594">
    <property type="entry name" value="HATPase_dom"/>
</dbReference>
<dbReference type="SUPFAM" id="SSF55874">
    <property type="entry name" value="ATPase domain of HSP90 chaperone/DNA topoisomerase II/histidine kinase"/>
    <property type="match status" value="1"/>
</dbReference>
<dbReference type="SMART" id="SM00388">
    <property type="entry name" value="HisKA"/>
    <property type="match status" value="1"/>
</dbReference>
<evidence type="ECO:0000256" key="1">
    <source>
        <dbReference type="ARBA" id="ARBA00000085"/>
    </source>
</evidence>
<name>A0A250IE58_9BACT</name>
<evidence type="ECO:0000256" key="3">
    <source>
        <dbReference type="ARBA" id="ARBA00022553"/>
    </source>
</evidence>
<dbReference type="PRINTS" id="PR00344">
    <property type="entry name" value="BCTRLSENSOR"/>
</dbReference>
<keyword evidence="4" id="KW-0175">Coiled coil</keyword>
<dbReference type="PANTHER" id="PTHR43065:SF42">
    <property type="entry name" value="TWO-COMPONENT SENSOR PPRA"/>
    <property type="match status" value="1"/>
</dbReference>
<keyword evidence="8" id="KW-1185">Reference proteome</keyword>
<feature type="domain" description="Histidine kinase" evidence="6">
    <location>
        <begin position="210"/>
        <end position="426"/>
    </location>
</feature>
<protein>
    <recommendedName>
        <fullName evidence="2">histidine kinase</fullName>
        <ecNumber evidence="2">2.7.13.3</ecNumber>
    </recommendedName>
</protein>
<comment type="catalytic activity">
    <reaction evidence="1">
        <text>ATP + protein L-histidine = ADP + protein N-phospho-L-histidine.</text>
        <dbReference type="EC" id="2.7.13.3"/>
    </reaction>
</comment>
<dbReference type="InterPro" id="IPR005467">
    <property type="entry name" value="His_kinase_dom"/>
</dbReference>
<dbReference type="CDD" id="cd00082">
    <property type="entry name" value="HisKA"/>
    <property type="match status" value="1"/>
</dbReference>
<dbReference type="AlphaFoldDB" id="A0A250IE58"/>
<dbReference type="PANTHER" id="PTHR43065">
    <property type="entry name" value="SENSOR HISTIDINE KINASE"/>
    <property type="match status" value="1"/>
</dbReference>
<dbReference type="Pfam" id="PF02518">
    <property type="entry name" value="HATPase_c"/>
    <property type="match status" value="1"/>
</dbReference>
<sequence length="437" mass="47722">MTTTSTSSASPGESPGDNPVNGKVLRWSAVAMLTVEALMLASTWGQWETVASLLGLHGARLLANLWVYVWAKWTTRRESGLNVAMGINMVVTLLEARLLDWSPLAWLHVLFQVVFINGLAERDHRLEHRLAIGIFLPAAAGWALYDGIAPGVVGTVCVMACLLYGYGEASHQMLLAALEDARTNYQKLQRMQEQLVEQEKFSCLGRLAAGVAHEINNPMAFVTSNIRGLTRDLSAQPQLPGPLREYVDEVLPETLDGIRRVNDIMADLRCFARGDLEAPVEFDLNREVASALRRSRDELKGRCRVELDLSELPPLRGRPRQIGQVIVNLLANAGQALPEQGGVVEVRTRLEQDEALVEVRDNGVGMTTEVRRSLFLPFFTTRPVGQGTGLGLAVAYGIVTGHGGRIDVESEPARGTCITVRLPASDRSAMASGQLAQ</sequence>
<dbReference type="SMART" id="SM00387">
    <property type="entry name" value="HATPase_c"/>
    <property type="match status" value="1"/>
</dbReference>
<feature type="compositionally biased region" description="Polar residues" evidence="5">
    <location>
        <begin position="1"/>
        <end position="11"/>
    </location>
</feature>
<dbReference type="Gene3D" id="1.10.287.130">
    <property type="match status" value="1"/>
</dbReference>
<dbReference type="KEGG" id="mbd:MEBOL_002968"/>
<dbReference type="RefSeq" id="WP_170115513.1">
    <property type="nucleotide sequence ID" value="NZ_CP022163.1"/>
</dbReference>
<proteinExistence type="predicted"/>
<evidence type="ECO:0000313" key="8">
    <source>
        <dbReference type="Proteomes" id="UP000217289"/>
    </source>
</evidence>
<dbReference type="InterPro" id="IPR036097">
    <property type="entry name" value="HisK_dim/P_sf"/>
</dbReference>
<dbReference type="EMBL" id="CP022163">
    <property type="protein sequence ID" value="ATB29518.1"/>
    <property type="molecule type" value="Genomic_DNA"/>
</dbReference>
<accession>A0A250IE58</accession>
<keyword evidence="3" id="KW-0597">Phosphoprotein</keyword>
<evidence type="ECO:0000256" key="5">
    <source>
        <dbReference type="SAM" id="MobiDB-lite"/>
    </source>
</evidence>
<dbReference type="GO" id="GO:0000155">
    <property type="term" value="F:phosphorelay sensor kinase activity"/>
    <property type="evidence" value="ECO:0007669"/>
    <property type="project" value="InterPro"/>
</dbReference>
<organism evidence="7 8">
    <name type="scientific">Melittangium boletus DSM 14713</name>
    <dbReference type="NCBI Taxonomy" id="1294270"/>
    <lineage>
        <taxon>Bacteria</taxon>
        <taxon>Pseudomonadati</taxon>
        <taxon>Myxococcota</taxon>
        <taxon>Myxococcia</taxon>
        <taxon>Myxococcales</taxon>
        <taxon>Cystobacterineae</taxon>
        <taxon>Archangiaceae</taxon>
        <taxon>Melittangium</taxon>
    </lineage>
</organism>
<feature type="coiled-coil region" evidence="4">
    <location>
        <begin position="171"/>
        <end position="198"/>
    </location>
</feature>
<dbReference type="InterPro" id="IPR004358">
    <property type="entry name" value="Sig_transdc_His_kin-like_C"/>
</dbReference>
<dbReference type="SUPFAM" id="SSF47384">
    <property type="entry name" value="Homodimeric domain of signal transducing histidine kinase"/>
    <property type="match status" value="1"/>
</dbReference>
<evidence type="ECO:0000259" key="6">
    <source>
        <dbReference type="PROSITE" id="PS50109"/>
    </source>
</evidence>
<dbReference type="InterPro" id="IPR036890">
    <property type="entry name" value="HATPase_C_sf"/>
</dbReference>
<dbReference type="Proteomes" id="UP000217289">
    <property type="component" value="Chromosome"/>
</dbReference>
<keyword evidence="7" id="KW-0808">Transferase</keyword>
<reference evidence="7 8" key="1">
    <citation type="submission" date="2017-06" db="EMBL/GenBank/DDBJ databases">
        <authorList>
            <person name="Kim H.J."/>
            <person name="Triplett B.A."/>
        </authorList>
    </citation>
    <scope>NUCLEOTIDE SEQUENCE [LARGE SCALE GENOMIC DNA]</scope>
    <source>
        <strain evidence="7 8">DSM 14713</strain>
    </source>
</reference>
<keyword evidence="7" id="KW-0418">Kinase</keyword>
<dbReference type="Pfam" id="PF00512">
    <property type="entry name" value="HisKA"/>
    <property type="match status" value="1"/>
</dbReference>
<dbReference type="PROSITE" id="PS50109">
    <property type="entry name" value="HIS_KIN"/>
    <property type="match status" value="1"/>
</dbReference>